<dbReference type="GO" id="GO:0016853">
    <property type="term" value="F:isomerase activity"/>
    <property type="evidence" value="ECO:0007669"/>
    <property type="project" value="UniProtKB-KW"/>
</dbReference>
<evidence type="ECO:0000313" key="3">
    <source>
        <dbReference type="Proteomes" id="UP001500449"/>
    </source>
</evidence>
<organism evidence="2 3">
    <name type="scientific">Pseudonocardia ailaonensis</name>
    <dbReference type="NCBI Taxonomy" id="367279"/>
    <lineage>
        <taxon>Bacteria</taxon>
        <taxon>Bacillati</taxon>
        <taxon>Actinomycetota</taxon>
        <taxon>Actinomycetes</taxon>
        <taxon>Pseudonocardiales</taxon>
        <taxon>Pseudonocardiaceae</taxon>
        <taxon>Pseudonocardia</taxon>
    </lineage>
</organism>
<name>A0ABN2N0N3_9PSEU</name>
<dbReference type="InterPro" id="IPR001753">
    <property type="entry name" value="Enoyl-CoA_hydra/iso"/>
</dbReference>
<dbReference type="EMBL" id="BAAAQK010000005">
    <property type="protein sequence ID" value="GAA1845444.1"/>
    <property type="molecule type" value="Genomic_DNA"/>
</dbReference>
<dbReference type="InterPro" id="IPR029045">
    <property type="entry name" value="ClpP/crotonase-like_dom_sf"/>
</dbReference>
<dbReference type="Proteomes" id="UP001500449">
    <property type="component" value="Unassembled WGS sequence"/>
</dbReference>
<keyword evidence="3" id="KW-1185">Reference proteome</keyword>
<accession>A0ABN2N0N3</accession>
<protein>
    <submittedName>
        <fullName evidence="2">2-(1,2-epoxy-1,2-dihydrophenyl)acetyl-CoA isomerase PaaG</fullName>
    </submittedName>
</protein>
<reference evidence="2 3" key="1">
    <citation type="journal article" date="2019" name="Int. J. Syst. Evol. Microbiol.">
        <title>The Global Catalogue of Microorganisms (GCM) 10K type strain sequencing project: providing services to taxonomists for standard genome sequencing and annotation.</title>
        <authorList>
            <consortium name="The Broad Institute Genomics Platform"/>
            <consortium name="The Broad Institute Genome Sequencing Center for Infectious Disease"/>
            <person name="Wu L."/>
            <person name="Ma J."/>
        </authorList>
    </citation>
    <scope>NUCLEOTIDE SEQUENCE [LARGE SCALE GENOMIC DNA]</scope>
    <source>
        <strain evidence="2 3">JCM 16009</strain>
    </source>
</reference>
<evidence type="ECO:0000313" key="2">
    <source>
        <dbReference type="EMBL" id="GAA1845444.1"/>
    </source>
</evidence>
<dbReference type="Gene3D" id="3.90.226.10">
    <property type="entry name" value="2-enoyl-CoA Hydratase, Chain A, domain 1"/>
    <property type="match status" value="1"/>
</dbReference>
<sequence length="242" mass="25633">MTGTTAPARHREVTYERGANGVGYLVLRRPDKLNAVHRSMMGDLTEAFAAFHGDDAAAVAVLRGEGRAFCAGADVAARAAADGPPAPGEDLSRLPDLFLARDAVKPIVAAAHGHVVGMGLRMVLLADLALCTATTRFRAPEVGQGLDGGPYWWLLQARAGDAFATHAVATGREWSGAEAERRGLVTRCVAEDALTTEAEGLAAALAAQPRRALTALVDTRRQALRDVELTAWRARMRTGTTR</sequence>
<dbReference type="CDD" id="cd06558">
    <property type="entry name" value="crotonase-like"/>
    <property type="match status" value="1"/>
</dbReference>
<gene>
    <name evidence="2" type="primary">paaG_1</name>
    <name evidence="2" type="ORF">GCM10009836_26220</name>
</gene>
<comment type="caution">
    <text evidence="2">The sequence shown here is derived from an EMBL/GenBank/DDBJ whole genome shotgun (WGS) entry which is preliminary data.</text>
</comment>
<dbReference type="Pfam" id="PF00378">
    <property type="entry name" value="ECH_1"/>
    <property type="match status" value="1"/>
</dbReference>
<evidence type="ECO:0000256" key="1">
    <source>
        <dbReference type="ARBA" id="ARBA00005254"/>
    </source>
</evidence>
<dbReference type="PANTHER" id="PTHR43802:SF1">
    <property type="entry name" value="IP11341P-RELATED"/>
    <property type="match status" value="1"/>
</dbReference>
<dbReference type="RefSeq" id="WP_344415943.1">
    <property type="nucleotide sequence ID" value="NZ_BAAAQK010000005.1"/>
</dbReference>
<keyword evidence="2" id="KW-0413">Isomerase</keyword>
<dbReference type="PANTHER" id="PTHR43802">
    <property type="entry name" value="ENOYL-COA HYDRATASE"/>
    <property type="match status" value="1"/>
</dbReference>
<dbReference type="SUPFAM" id="SSF52096">
    <property type="entry name" value="ClpP/crotonase"/>
    <property type="match status" value="1"/>
</dbReference>
<proteinExistence type="inferred from homology"/>
<comment type="similarity">
    <text evidence="1">Belongs to the enoyl-CoA hydratase/isomerase family.</text>
</comment>